<name>A0A423WZT8_9PEZI</name>
<accession>A0A423WZT8</accession>
<organism evidence="2 3">
    <name type="scientific">Cytospora schulzeri</name>
    <dbReference type="NCBI Taxonomy" id="448051"/>
    <lineage>
        <taxon>Eukaryota</taxon>
        <taxon>Fungi</taxon>
        <taxon>Dikarya</taxon>
        <taxon>Ascomycota</taxon>
        <taxon>Pezizomycotina</taxon>
        <taxon>Sordariomycetes</taxon>
        <taxon>Sordariomycetidae</taxon>
        <taxon>Diaporthales</taxon>
        <taxon>Cytosporaceae</taxon>
        <taxon>Cytospora</taxon>
    </lineage>
</organism>
<feature type="compositionally biased region" description="Basic and acidic residues" evidence="1">
    <location>
        <begin position="54"/>
        <end position="73"/>
    </location>
</feature>
<dbReference type="AlphaFoldDB" id="A0A423WZT8"/>
<gene>
    <name evidence="2" type="ORF">VMCG_02992</name>
</gene>
<protein>
    <submittedName>
        <fullName evidence="2">Uncharacterized protein</fullName>
    </submittedName>
</protein>
<dbReference type="Proteomes" id="UP000283895">
    <property type="component" value="Unassembled WGS sequence"/>
</dbReference>
<reference evidence="2 3" key="1">
    <citation type="submission" date="2015-09" db="EMBL/GenBank/DDBJ databases">
        <title>Host preference determinants of Valsa canker pathogens revealed by comparative genomics.</title>
        <authorList>
            <person name="Yin Z."/>
            <person name="Huang L."/>
        </authorList>
    </citation>
    <scope>NUCLEOTIDE SEQUENCE [LARGE SCALE GENOMIC DNA]</scope>
    <source>
        <strain evidence="2 3">03-1</strain>
    </source>
</reference>
<feature type="region of interest" description="Disordered" evidence="1">
    <location>
        <begin position="1"/>
        <end position="82"/>
    </location>
</feature>
<evidence type="ECO:0000313" key="3">
    <source>
        <dbReference type="Proteomes" id="UP000283895"/>
    </source>
</evidence>
<feature type="region of interest" description="Disordered" evidence="1">
    <location>
        <begin position="246"/>
        <end position="275"/>
    </location>
</feature>
<feature type="compositionally biased region" description="Basic and acidic residues" evidence="1">
    <location>
        <begin position="246"/>
        <end position="261"/>
    </location>
</feature>
<proteinExistence type="predicted"/>
<evidence type="ECO:0000313" key="2">
    <source>
        <dbReference type="EMBL" id="ROW08995.1"/>
    </source>
</evidence>
<dbReference type="STRING" id="356882.A0A423WZT8"/>
<keyword evidence="3" id="KW-1185">Reference proteome</keyword>
<dbReference type="OrthoDB" id="5221663at2759"/>
<sequence length="484" mass="54327">MRYNQTFSQPPPGPGPGTSGPGPTRRHKLDVPIDRTMNIGGDPYKGRGSSSSRAIDHDNDNDNSKNKNKDKNINNDGAVAPSDAGIDTVGTLLAAIANAINDSLRILMFADKTHWGPDEFEQVRALEDALDEAKEDFQQLGPLLKGSFYYENDRRPESIQELRSLRADFSNHAQTFQHWLRHGGPIDPLWINDTGRLKRELHRAQRRAAARIFANQQADIAGGPGQRCLGAFEVFRRQRLLDERRKQYEQEQNWRKYESTRNEGAGRQQPHQRIPSWEQQTPVMGAHMADAVEMGQMGKALQYSQQPGADSHEAKKTMKETITSPPTPPLEELVPACNLVGHFERFGDRDVAFACDFCDGFVVWEDLARMPTERDPSAVAAGVTEQPNWQAKGKSLSTAEDKTVVFAPLAIANHLPPDIGDWQARILCPYCDDYNYYEQGEEDDTKYAQDERGLGSLKELQEHLEWYHTSTAMPSLPSANCVVM</sequence>
<dbReference type="EMBL" id="LKEA01000005">
    <property type="protein sequence ID" value="ROW08995.1"/>
    <property type="molecule type" value="Genomic_DNA"/>
</dbReference>
<comment type="caution">
    <text evidence="2">The sequence shown here is derived from an EMBL/GenBank/DDBJ whole genome shotgun (WGS) entry which is preliminary data.</text>
</comment>
<evidence type="ECO:0000256" key="1">
    <source>
        <dbReference type="SAM" id="MobiDB-lite"/>
    </source>
</evidence>